<protein>
    <recommendedName>
        <fullName evidence="5">Aminopeptidase N</fullName>
        <ecNumber evidence="4">3.4.11.2</ecNumber>
    </recommendedName>
    <alternativeName>
        <fullName evidence="12">Alanine aminopeptidase</fullName>
    </alternativeName>
    <alternativeName>
        <fullName evidence="13">Lysyl aminopeptidase</fullName>
    </alternativeName>
</protein>
<dbReference type="Pfam" id="PF17900">
    <property type="entry name" value="Peptidase_M1_N"/>
    <property type="match status" value="1"/>
</dbReference>
<dbReference type="InterPro" id="IPR050344">
    <property type="entry name" value="Peptidase_M1_aminopeptidases"/>
</dbReference>
<dbReference type="InterPro" id="IPR027268">
    <property type="entry name" value="Peptidase_M4/M1_CTD_sf"/>
</dbReference>
<dbReference type="GO" id="GO:0006508">
    <property type="term" value="P:proteolysis"/>
    <property type="evidence" value="ECO:0007669"/>
    <property type="project" value="UniProtKB-KW"/>
</dbReference>
<dbReference type="SUPFAM" id="SSF63737">
    <property type="entry name" value="Leukotriene A4 hydrolase N-terminal domain"/>
    <property type="match status" value="1"/>
</dbReference>
<name>A0A5C4VNV2_9ACTN</name>
<evidence type="ECO:0000256" key="6">
    <source>
        <dbReference type="ARBA" id="ARBA00022438"/>
    </source>
</evidence>
<dbReference type="InterPro" id="IPR042097">
    <property type="entry name" value="Aminopeptidase_N-like_N_sf"/>
</dbReference>
<organism evidence="17 18">
    <name type="scientific">Nocardioides albidus</name>
    <dbReference type="NCBI Taxonomy" id="1517589"/>
    <lineage>
        <taxon>Bacteria</taxon>
        <taxon>Bacillati</taxon>
        <taxon>Actinomycetota</taxon>
        <taxon>Actinomycetes</taxon>
        <taxon>Propionibacteriales</taxon>
        <taxon>Nocardioidaceae</taxon>
        <taxon>Nocardioides</taxon>
    </lineage>
</organism>
<dbReference type="GO" id="GO:0005737">
    <property type="term" value="C:cytoplasm"/>
    <property type="evidence" value="ECO:0007669"/>
    <property type="project" value="TreeGrafter"/>
</dbReference>
<dbReference type="GO" id="GO:0042277">
    <property type="term" value="F:peptide binding"/>
    <property type="evidence" value="ECO:0007669"/>
    <property type="project" value="TreeGrafter"/>
</dbReference>
<dbReference type="Pfam" id="PF01433">
    <property type="entry name" value="Peptidase_M1"/>
    <property type="match status" value="1"/>
</dbReference>
<keyword evidence="10" id="KW-0862">Zinc</keyword>
<sequence length="871" mass="95591">MPGTNLTRDEATTRAALVDVTSSVIDLDLSEATTDGVETFGSTTTLTFTCRQPGSATFADLVDATVHEITLNGAPLDPATAYADSRIALPDLQAENVLVVKADCRYSNSGEGLHHFVDPADGRVYLYSQFEVPDARRVYTTFEQPDLKAPFTFNVTAPAHWKVVSNATTPEPVPTGATNGRGEEVAVWNFPATKPMSTYITAVVAGEYYEVQDVYEGAHGTIPLGHYCRQSLKDYLERDRAEIVTLTKQGFAFFEDAFGYPYPFGKYDQLYVPEYNMGAMENAGAVTLRDEYLPRSRQPRSFYEFRASVILHEMAHMWFGDLVTMKWWDDLWLNESFAEWACYHAEALATSYDDAWTGFTNARKQTGYRADSLPSTHPIAADNVDLHAVEVNFDMITYAKGAAVLKQLVAWVGLDPFLAGLKQYFHDHAFGNTEFADLLTALEKASGRELSGWAQEWLQTAGTNTLSPAFELAEDGSYASFAINQAAPAEHPTLRRHRVGIGFYNSEPSGSGEGRLVRTDYVEVDVEGARTELPELVGKAQPELLLINDQDLAFAKIRLDERSRETARARLSDLDDSLARALVWSAAWDMTRDAELSATDFVELVLGNIGQETDAWGVSRIPVYAAQAVNLYSDPARRPELAARWEQGLRALLAAADPGTDHQLTFARTYAAAATSEAAVAELEGLLDGSLAFEGLAVDQDLRWTLLTALARVGRADDARIDEELAGDNTISGQEKSAAARAAQPTAEAKERAWTQALLDPSVPNETQRSVVLAFWQPGQEELLTPYVERYLGEVAGTWERLGSHKASVALEFIFPRLLATPATLDAVDAWLEAHADAVNPGALRYVREGRADVARALAAQARDAHRPGAS</sequence>
<dbReference type="SUPFAM" id="SSF55486">
    <property type="entry name" value="Metalloproteases ('zincins'), catalytic domain"/>
    <property type="match status" value="1"/>
</dbReference>
<dbReference type="EMBL" id="VDMP01000026">
    <property type="protein sequence ID" value="TNM37530.1"/>
    <property type="molecule type" value="Genomic_DNA"/>
</dbReference>
<evidence type="ECO:0000256" key="13">
    <source>
        <dbReference type="ARBA" id="ARBA00031533"/>
    </source>
</evidence>
<dbReference type="Gene3D" id="2.60.40.1730">
    <property type="entry name" value="tricorn interacting facor f3 domain"/>
    <property type="match status" value="1"/>
</dbReference>
<gene>
    <name evidence="17" type="primary">pepN</name>
    <name evidence="17" type="ORF">FHP29_17125</name>
</gene>
<evidence type="ECO:0000256" key="11">
    <source>
        <dbReference type="ARBA" id="ARBA00023049"/>
    </source>
</evidence>
<evidence type="ECO:0000259" key="15">
    <source>
        <dbReference type="Pfam" id="PF11838"/>
    </source>
</evidence>
<evidence type="ECO:0000256" key="2">
    <source>
        <dbReference type="ARBA" id="ARBA00001947"/>
    </source>
</evidence>
<dbReference type="GO" id="GO:0005615">
    <property type="term" value="C:extracellular space"/>
    <property type="evidence" value="ECO:0007669"/>
    <property type="project" value="TreeGrafter"/>
</dbReference>
<dbReference type="NCBIfam" id="TIGR02412">
    <property type="entry name" value="pepN_strep_liv"/>
    <property type="match status" value="1"/>
</dbReference>
<dbReference type="FunFam" id="1.10.390.10:FF:000004">
    <property type="entry name" value="Aminopeptidase N"/>
    <property type="match status" value="1"/>
</dbReference>
<dbReference type="FunFam" id="2.60.40.1730:FF:000010">
    <property type="entry name" value="Putative aminopeptidase N"/>
    <property type="match status" value="1"/>
</dbReference>
<dbReference type="GO" id="GO:0016285">
    <property type="term" value="F:alanyl aminopeptidase activity"/>
    <property type="evidence" value="ECO:0007669"/>
    <property type="project" value="UniProtKB-EC"/>
</dbReference>
<dbReference type="PANTHER" id="PTHR11533:SF174">
    <property type="entry name" value="PUROMYCIN-SENSITIVE AMINOPEPTIDASE-RELATED"/>
    <property type="match status" value="1"/>
</dbReference>
<evidence type="ECO:0000313" key="18">
    <source>
        <dbReference type="Proteomes" id="UP000313231"/>
    </source>
</evidence>
<evidence type="ECO:0000256" key="5">
    <source>
        <dbReference type="ARBA" id="ARBA00015611"/>
    </source>
</evidence>
<dbReference type="CDD" id="cd09602">
    <property type="entry name" value="M1_APN"/>
    <property type="match status" value="1"/>
</dbReference>
<evidence type="ECO:0000256" key="8">
    <source>
        <dbReference type="ARBA" id="ARBA00022723"/>
    </source>
</evidence>
<evidence type="ECO:0000256" key="3">
    <source>
        <dbReference type="ARBA" id="ARBA00010136"/>
    </source>
</evidence>
<dbReference type="InterPro" id="IPR001930">
    <property type="entry name" value="Peptidase_M1"/>
</dbReference>
<dbReference type="RefSeq" id="WP_139624077.1">
    <property type="nucleotide sequence ID" value="NZ_VDMP01000026.1"/>
</dbReference>
<dbReference type="GO" id="GO:0043171">
    <property type="term" value="P:peptide catabolic process"/>
    <property type="evidence" value="ECO:0007669"/>
    <property type="project" value="TreeGrafter"/>
</dbReference>
<comment type="caution">
    <text evidence="17">The sequence shown here is derived from an EMBL/GenBank/DDBJ whole genome shotgun (WGS) entry which is preliminary data.</text>
</comment>
<reference evidence="17 18" key="1">
    <citation type="journal article" date="2016" name="Int. J. Syst. Evol. Microbiol.">
        <title>Nocardioides albidus sp. nov., an actinobacterium isolated from garden soil.</title>
        <authorList>
            <person name="Singh H."/>
            <person name="Du J."/>
            <person name="Trinh H."/>
            <person name="Won K."/>
            <person name="Yang J.E."/>
            <person name="Yin C."/>
            <person name="Kook M."/>
            <person name="Yi T.H."/>
        </authorList>
    </citation>
    <scope>NUCLEOTIDE SEQUENCE [LARGE SCALE GENOMIC DNA]</scope>
    <source>
        <strain evidence="17 18">CCTCC AB 2015297</strain>
    </source>
</reference>
<comment type="catalytic activity">
    <reaction evidence="1">
        <text>Release of an N-terminal amino acid, Xaa-|-Yaa- from a peptide, amide or arylamide. Xaa is preferably Ala, but may be most amino acids including Pro (slow action). When a terminal hydrophobic residue is followed by a prolyl residue, the two may be released as an intact Xaa-Pro dipeptide.</text>
        <dbReference type="EC" id="3.4.11.2"/>
    </reaction>
</comment>
<keyword evidence="7" id="KW-0645">Protease</keyword>
<evidence type="ECO:0000256" key="4">
    <source>
        <dbReference type="ARBA" id="ARBA00012564"/>
    </source>
</evidence>
<dbReference type="GO" id="GO:0070006">
    <property type="term" value="F:metalloaminopeptidase activity"/>
    <property type="evidence" value="ECO:0007669"/>
    <property type="project" value="TreeGrafter"/>
</dbReference>
<dbReference type="EC" id="3.4.11.2" evidence="4"/>
<dbReference type="InterPro" id="IPR045357">
    <property type="entry name" value="Aminopeptidase_N-like_N"/>
</dbReference>
<dbReference type="AlphaFoldDB" id="A0A5C4VNV2"/>
<proteinExistence type="inferred from homology"/>
<comment type="cofactor">
    <cofactor evidence="2">
        <name>Zn(2+)</name>
        <dbReference type="ChEBI" id="CHEBI:29105"/>
    </cofactor>
</comment>
<keyword evidence="11" id="KW-0482">Metalloprotease</keyword>
<accession>A0A5C4VNV2</accession>
<evidence type="ECO:0000256" key="9">
    <source>
        <dbReference type="ARBA" id="ARBA00022801"/>
    </source>
</evidence>
<evidence type="ECO:0000256" key="1">
    <source>
        <dbReference type="ARBA" id="ARBA00000098"/>
    </source>
</evidence>
<evidence type="ECO:0000259" key="14">
    <source>
        <dbReference type="Pfam" id="PF01433"/>
    </source>
</evidence>
<dbReference type="InterPro" id="IPR024571">
    <property type="entry name" value="ERAP1-like_C_dom"/>
</dbReference>
<dbReference type="PRINTS" id="PR00756">
    <property type="entry name" value="ALADIPTASE"/>
</dbReference>
<evidence type="ECO:0000313" key="17">
    <source>
        <dbReference type="EMBL" id="TNM37530.1"/>
    </source>
</evidence>
<dbReference type="Gene3D" id="1.10.390.10">
    <property type="entry name" value="Neutral Protease Domain 2"/>
    <property type="match status" value="1"/>
</dbReference>
<comment type="similarity">
    <text evidence="3">Belongs to the peptidase M1 family.</text>
</comment>
<feature type="domain" description="ERAP1-like C-terminal" evidence="15">
    <location>
        <begin position="545"/>
        <end position="855"/>
    </location>
</feature>
<dbReference type="GO" id="GO:0016020">
    <property type="term" value="C:membrane"/>
    <property type="evidence" value="ECO:0007669"/>
    <property type="project" value="TreeGrafter"/>
</dbReference>
<evidence type="ECO:0000256" key="12">
    <source>
        <dbReference type="ARBA" id="ARBA00029811"/>
    </source>
</evidence>
<dbReference type="InterPro" id="IPR012778">
    <property type="entry name" value="Pept_M1_aminopeptidase"/>
</dbReference>
<evidence type="ECO:0000259" key="16">
    <source>
        <dbReference type="Pfam" id="PF17900"/>
    </source>
</evidence>
<feature type="domain" description="Aminopeptidase N-like N-terminal" evidence="16">
    <location>
        <begin position="106"/>
        <end position="200"/>
    </location>
</feature>
<keyword evidence="6 17" id="KW-0031">Aminopeptidase</keyword>
<dbReference type="Proteomes" id="UP000313231">
    <property type="component" value="Unassembled WGS sequence"/>
</dbReference>
<feature type="domain" description="Peptidase M1 membrane alanine aminopeptidase" evidence="14">
    <location>
        <begin position="247"/>
        <end position="457"/>
    </location>
</feature>
<dbReference type="InterPro" id="IPR014782">
    <property type="entry name" value="Peptidase_M1_dom"/>
</dbReference>
<keyword evidence="9 17" id="KW-0378">Hydrolase</keyword>
<dbReference type="OrthoDB" id="3885507at2"/>
<dbReference type="Pfam" id="PF11838">
    <property type="entry name" value="ERAP1_C"/>
    <property type="match status" value="1"/>
</dbReference>
<evidence type="ECO:0000256" key="7">
    <source>
        <dbReference type="ARBA" id="ARBA00022670"/>
    </source>
</evidence>
<evidence type="ECO:0000256" key="10">
    <source>
        <dbReference type="ARBA" id="ARBA00022833"/>
    </source>
</evidence>
<keyword evidence="8" id="KW-0479">Metal-binding</keyword>
<dbReference type="PANTHER" id="PTHR11533">
    <property type="entry name" value="PROTEASE M1 ZINC METALLOPROTEASE"/>
    <property type="match status" value="1"/>
</dbReference>
<dbReference type="GO" id="GO:0008270">
    <property type="term" value="F:zinc ion binding"/>
    <property type="evidence" value="ECO:0007669"/>
    <property type="project" value="InterPro"/>
</dbReference>
<keyword evidence="18" id="KW-1185">Reference proteome</keyword>